<feature type="compositionally biased region" description="Polar residues" evidence="1">
    <location>
        <begin position="79"/>
        <end position="90"/>
    </location>
</feature>
<dbReference type="Proteomes" id="UP000784294">
    <property type="component" value="Unassembled WGS sequence"/>
</dbReference>
<proteinExistence type="predicted"/>
<protein>
    <submittedName>
        <fullName evidence="2">Uncharacterized protein</fullName>
    </submittedName>
</protein>
<dbReference type="AlphaFoldDB" id="A0A448WXT9"/>
<comment type="caution">
    <text evidence="2">The sequence shown here is derived from an EMBL/GenBank/DDBJ whole genome shotgun (WGS) entry which is preliminary data.</text>
</comment>
<name>A0A448WXT9_9PLAT</name>
<dbReference type="EMBL" id="CAAALY010059737">
    <property type="protein sequence ID" value="VEL23047.1"/>
    <property type="molecule type" value="Genomic_DNA"/>
</dbReference>
<organism evidence="2 3">
    <name type="scientific">Protopolystoma xenopodis</name>
    <dbReference type="NCBI Taxonomy" id="117903"/>
    <lineage>
        <taxon>Eukaryota</taxon>
        <taxon>Metazoa</taxon>
        <taxon>Spiralia</taxon>
        <taxon>Lophotrochozoa</taxon>
        <taxon>Platyhelminthes</taxon>
        <taxon>Monogenea</taxon>
        <taxon>Polyopisthocotylea</taxon>
        <taxon>Polystomatidea</taxon>
        <taxon>Polystomatidae</taxon>
        <taxon>Protopolystoma</taxon>
    </lineage>
</organism>
<evidence type="ECO:0000313" key="2">
    <source>
        <dbReference type="EMBL" id="VEL23047.1"/>
    </source>
</evidence>
<evidence type="ECO:0000313" key="3">
    <source>
        <dbReference type="Proteomes" id="UP000784294"/>
    </source>
</evidence>
<reference evidence="2" key="1">
    <citation type="submission" date="2018-11" db="EMBL/GenBank/DDBJ databases">
        <authorList>
            <consortium name="Pathogen Informatics"/>
        </authorList>
    </citation>
    <scope>NUCLEOTIDE SEQUENCE</scope>
</reference>
<feature type="region of interest" description="Disordered" evidence="1">
    <location>
        <begin position="36"/>
        <end position="58"/>
    </location>
</feature>
<feature type="compositionally biased region" description="Low complexity" evidence="1">
    <location>
        <begin position="109"/>
        <end position="128"/>
    </location>
</feature>
<gene>
    <name evidence="2" type="ORF">PXEA_LOCUS16487</name>
</gene>
<accession>A0A448WXT9</accession>
<sequence>MSEVRYHKWLSRPPAQPPTHTIARARTREWLRLDSASNTAHTSQSELLSHSESTSVSRLPNATLRLCQSRAQRHLQLHASTVSKVGTDQAVSHDHETTSVNPLGSLLVSSSAFSPPISQSSSEQSPKSVNPRSVGLIASDNEVTFS</sequence>
<feature type="region of interest" description="Disordered" evidence="1">
    <location>
        <begin position="79"/>
        <end position="146"/>
    </location>
</feature>
<evidence type="ECO:0000256" key="1">
    <source>
        <dbReference type="SAM" id="MobiDB-lite"/>
    </source>
</evidence>
<feature type="region of interest" description="Disordered" evidence="1">
    <location>
        <begin position="1"/>
        <end position="20"/>
    </location>
</feature>
<keyword evidence="3" id="KW-1185">Reference proteome</keyword>